<dbReference type="PROSITE" id="PS00629">
    <property type="entry name" value="IMP_1"/>
    <property type="match status" value="1"/>
</dbReference>
<evidence type="ECO:0000256" key="9">
    <source>
        <dbReference type="ARBA" id="ARBA00053547"/>
    </source>
</evidence>
<comment type="catalytic activity">
    <reaction evidence="1 11">
        <text>a myo-inositol phosphate + H2O = myo-inositol + phosphate</text>
        <dbReference type="Rhea" id="RHEA:24056"/>
        <dbReference type="ChEBI" id="CHEBI:15377"/>
        <dbReference type="ChEBI" id="CHEBI:17268"/>
        <dbReference type="ChEBI" id="CHEBI:43474"/>
        <dbReference type="ChEBI" id="CHEBI:84139"/>
        <dbReference type="EC" id="3.1.3.25"/>
    </reaction>
</comment>
<dbReference type="SUPFAM" id="SSF56655">
    <property type="entry name" value="Carbohydrate phosphatase"/>
    <property type="match status" value="1"/>
</dbReference>
<dbReference type="Proteomes" id="UP000289260">
    <property type="component" value="Chromosome"/>
</dbReference>
<dbReference type="OrthoDB" id="9772456at2"/>
<feature type="binding site" evidence="10">
    <location>
        <position position="235"/>
    </location>
    <ligand>
        <name>Mg(2+)</name>
        <dbReference type="ChEBI" id="CHEBI:18420"/>
        <label>1</label>
        <note>catalytic</note>
    </ligand>
</feature>
<dbReference type="GO" id="GO:0046872">
    <property type="term" value="F:metal ion binding"/>
    <property type="evidence" value="ECO:0007669"/>
    <property type="project" value="UniProtKB-KW"/>
</dbReference>
<reference evidence="13 14" key="1">
    <citation type="submission" date="2019-02" db="EMBL/GenBank/DDBJ databases">
        <authorList>
            <person name="Sun L."/>
            <person name="Pan D."/>
            <person name="Wu X."/>
        </authorList>
    </citation>
    <scope>NUCLEOTIDE SEQUENCE [LARGE SCALE GENOMIC DNA]</scope>
    <source>
        <strain evidence="13 14">JW-1</strain>
    </source>
</reference>
<dbReference type="Gene3D" id="3.30.540.10">
    <property type="entry name" value="Fructose-1,6-Bisphosphatase, subunit A, domain 1"/>
    <property type="match status" value="1"/>
</dbReference>
<evidence type="ECO:0000256" key="4">
    <source>
        <dbReference type="ARBA" id="ARBA00009759"/>
    </source>
</evidence>
<dbReference type="PROSITE" id="PS00630">
    <property type="entry name" value="IMP_2"/>
    <property type="match status" value="1"/>
</dbReference>
<feature type="binding site" evidence="10">
    <location>
        <position position="108"/>
    </location>
    <ligand>
        <name>Mg(2+)</name>
        <dbReference type="ChEBI" id="CHEBI:18420"/>
        <label>1</label>
        <note>catalytic</note>
    </ligand>
</feature>
<keyword evidence="14" id="KW-1185">Reference proteome</keyword>
<keyword evidence="6 11" id="KW-0378">Hydrolase</keyword>
<dbReference type="EMBL" id="CP035806">
    <property type="protein sequence ID" value="QBE49021.1"/>
    <property type="molecule type" value="Genomic_DNA"/>
</dbReference>
<dbReference type="CDD" id="cd01639">
    <property type="entry name" value="IMPase"/>
    <property type="match status" value="1"/>
</dbReference>
<comment type="cofactor">
    <cofactor evidence="2 10 11">
        <name>Mg(2+)</name>
        <dbReference type="ChEBI" id="CHEBI:18420"/>
    </cofactor>
</comment>
<dbReference type="InterPro" id="IPR033942">
    <property type="entry name" value="IMPase"/>
</dbReference>
<dbReference type="GO" id="GO:0046854">
    <property type="term" value="P:phosphatidylinositol phosphate biosynthetic process"/>
    <property type="evidence" value="ECO:0007669"/>
    <property type="project" value="InterPro"/>
</dbReference>
<dbReference type="PANTHER" id="PTHR20854:SF4">
    <property type="entry name" value="INOSITOL-1-MONOPHOSPHATASE-RELATED"/>
    <property type="match status" value="1"/>
</dbReference>
<dbReference type="Gene3D" id="3.40.190.80">
    <property type="match status" value="1"/>
</dbReference>
<comment type="catalytic activity">
    <reaction evidence="8">
        <text>L-histidinol phosphate + H2O = L-histidinol + phosphate</text>
        <dbReference type="Rhea" id="RHEA:14465"/>
        <dbReference type="ChEBI" id="CHEBI:15377"/>
        <dbReference type="ChEBI" id="CHEBI:43474"/>
        <dbReference type="ChEBI" id="CHEBI:57699"/>
        <dbReference type="ChEBI" id="CHEBI:57980"/>
        <dbReference type="EC" id="3.1.3.15"/>
    </reaction>
</comment>
<evidence type="ECO:0000256" key="5">
    <source>
        <dbReference type="ARBA" id="ARBA00022723"/>
    </source>
</evidence>
<evidence type="ECO:0000256" key="11">
    <source>
        <dbReference type="RuleBase" id="RU364068"/>
    </source>
</evidence>
<keyword evidence="7 10" id="KW-0460">Magnesium</keyword>
<evidence type="ECO:0000256" key="1">
    <source>
        <dbReference type="ARBA" id="ARBA00001033"/>
    </source>
</evidence>
<gene>
    <name evidence="13" type="ORF">EVS81_09350</name>
</gene>
<dbReference type="RefSeq" id="WP_130110155.1">
    <property type="nucleotide sequence ID" value="NZ_CP035806.1"/>
</dbReference>
<dbReference type="GO" id="GO:0006020">
    <property type="term" value="P:inositol metabolic process"/>
    <property type="evidence" value="ECO:0007669"/>
    <property type="project" value="TreeGrafter"/>
</dbReference>
<proteinExistence type="inferred from homology"/>
<keyword evidence="5 10" id="KW-0479">Metal-binding</keyword>
<dbReference type="InterPro" id="IPR000760">
    <property type="entry name" value="Inositol_monophosphatase-like"/>
</dbReference>
<dbReference type="KEGG" id="ltr:EVS81_09350"/>
<dbReference type="EC" id="3.1.3.25" evidence="11"/>
<name>A0A4P6KG63_9MICO</name>
<feature type="binding site" evidence="10">
    <location>
        <position position="90"/>
    </location>
    <ligand>
        <name>Mg(2+)</name>
        <dbReference type="ChEBI" id="CHEBI:18420"/>
        <label>2</label>
    </ligand>
</feature>
<protein>
    <recommendedName>
        <fullName evidence="11">Inositol-1-monophosphatase</fullName>
        <ecNumber evidence="11">3.1.3.25</ecNumber>
    </recommendedName>
</protein>
<organism evidence="13 14">
    <name type="scientific">Leucobacter triazinivorans</name>
    <dbReference type="NCBI Taxonomy" id="1784719"/>
    <lineage>
        <taxon>Bacteria</taxon>
        <taxon>Bacillati</taxon>
        <taxon>Actinomycetota</taxon>
        <taxon>Actinomycetes</taxon>
        <taxon>Micrococcales</taxon>
        <taxon>Microbacteriaceae</taxon>
        <taxon>Leucobacter</taxon>
    </lineage>
</organism>
<feature type="region of interest" description="Disordered" evidence="12">
    <location>
        <begin position="1"/>
        <end position="24"/>
    </location>
</feature>
<dbReference type="GO" id="GO:0004401">
    <property type="term" value="F:histidinol-phosphatase activity"/>
    <property type="evidence" value="ECO:0007669"/>
    <property type="project" value="UniProtKB-EC"/>
</dbReference>
<dbReference type="PRINTS" id="PR00377">
    <property type="entry name" value="IMPHPHTASES"/>
</dbReference>
<comment type="pathway">
    <text evidence="3">Amino-acid biosynthesis; L-histidine biosynthesis; L-histidine from 5-phospho-alpha-D-ribose 1-diphosphate: step 8/9.</text>
</comment>
<dbReference type="Pfam" id="PF00459">
    <property type="entry name" value="Inositol_P"/>
    <property type="match status" value="1"/>
</dbReference>
<evidence type="ECO:0000256" key="6">
    <source>
        <dbReference type="ARBA" id="ARBA00022801"/>
    </source>
</evidence>
<comment type="similarity">
    <text evidence="4 11">Belongs to the inositol monophosphatase superfamily.</text>
</comment>
<evidence type="ECO:0000256" key="12">
    <source>
        <dbReference type="SAM" id="MobiDB-lite"/>
    </source>
</evidence>
<dbReference type="GO" id="GO:0007165">
    <property type="term" value="P:signal transduction"/>
    <property type="evidence" value="ECO:0007669"/>
    <property type="project" value="TreeGrafter"/>
</dbReference>
<evidence type="ECO:0000256" key="10">
    <source>
        <dbReference type="PIRSR" id="PIRSR600760-2"/>
    </source>
</evidence>
<feature type="binding site" evidence="10">
    <location>
        <position position="109"/>
    </location>
    <ligand>
        <name>Mg(2+)</name>
        <dbReference type="ChEBI" id="CHEBI:18420"/>
        <label>1</label>
        <note>catalytic</note>
    </ligand>
</feature>
<dbReference type="InterPro" id="IPR020550">
    <property type="entry name" value="Inositol_monophosphatase_CS"/>
</dbReference>
<evidence type="ECO:0000313" key="13">
    <source>
        <dbReference type="EMBL" id="QBE49021.1"/>
    </source>
</evidence>
<evidence type="ECO:0000256" key="3">
    <source>
        <dbReference type="ARBA" id="ARBA00004970"/>
    </source>
</evidence>
<dbReference type="FunFam" id="3.30.540.10:FF:000003">
    <property type="entry name" value="Inositol-1-monophosphatase"/>
    <property type="match status" value="1"/>
</dbReference>
<dbReference type="AlphaFoldDB" id="A0A4P6KG63"/>
<evidence type="ECO:0000313" key="14">
    <source>
        <dbReference type="Proteomes" id="UP000289260"/>
    </source>
</evidence>
<dbReference type="GO" id="GO:0008934">
    <property type="term" value="F:inositol monophosphate 1-phosphatase activity"/>
    <property type="evidence" value="ECO:0007669"/>
    <property type="project" value="InterPro"/>
</dbReference>
<evidence type="ECO:0000256" key="2">
    <source>
        <dbReference type="ARBA" id="ARBA00001946"/>
    </source>
</evidence>
<dbReference type="InterPro" id="IPR020583">
    <property type="entry name" value="Inositol_monoP_metal-BS"/>
</dbReference>
<dbReference type="PANTHER" id="PTHR20854">
    <property type="entry name" value="INOSITOL MONOPHOSPHATASE"/>
    <property type="match status" value="1"/>
</dbReference>
<evidence type="ECO:0000256" key="7">
    <source>
        <dbReference type="ARBA" id="ARBA00022842"/>
    </source>
</evidence>
<accession>A0A4P6KG63</accession>
<comment type="function">
    <text evidence="9">Catalyzes the dephosphorylation of histidinol-phosphate to histidinol, the direct precursor of histidine.</text>
</comment>
<evidence type="ECO:0000256" key="8">
    <source>
        <dbReference type="ARBA" id="ARBA00049158"/>
    </source>
</evidence>
<sequence length="295" mass="31642">MPIPERGAAAASTAERTAESTAESRRVTEVAIAAARAAGAIALRGFRSADLRVEVKTDLHDPVTDFDRACEQRIREMILAAYPESTIVGEEGGTSTGAGSLTWYVDPIDGTANFARGIAMWAVSIGVARDGELVAGVVYDPVSDQLFWADDRGAFLGDEPLQGRGATAPERATVALNFPLARDLVHFPELALEQYARVTRRFAQVRGLGSTCIALCWVAAGWIDATVSFETHPWDVAAASLIVRRAGGAYLGYRDGAAVPEAGAHLAPHYYAAVADGEFEILHEIMRTQSRRPQE</sequence>
<feature type="binding site" evidence="10">
    <location>
        <position position="106"/>
    </location>
    <ligand>
        <name>Mg(2+)</name>
        <dbReference type="ChEBI" id="CHEBI:18420"/>
        <label>1</label>
        <note>catalytic</note>
    </ligand>
</feature>